<name>B0PE92_9FIRM</name>
<dbReference type="Proteomes" id="UP000003803">
    <property type="component" value="Unassembled WGS sequence"/>
</dbReference>
<keyword evidence="2" id="KW-1185">Reference proteome</keyword>
<dbReference type="HOGENOM" id="CLU_3283918_0_0_9"/>
<evidence type="ECO:0000313" key="2">
    <source>
        <dbReference type="Proteomes" id="UP000003803"/>
    </source>
</evidence>
<organism evidence="1 2">
    <name type="scientific">Anaerotruncus colihominis DSM 17241</name>
    <dbReference type="NCBI Taxonomy" id="445972"/>
    <lineage>
        <taxon>Bacteria</taxon>
        <taxon>Bacillati</taxon>
        <taxon>Bacillota</taxon>
        <taxon>Clostridia</taxon>
        <taxon>Eubacteriales</taxon>
        <taxon>Oscillospiraceae</taxon>
        <taxon>Anaerotruncus</taxon>
    </lineage>
</organism>
<protein>
    <submittedName>
        <fullName evidence="1">Uncharacterized protein</fullName>
    </submittedName>
</protein>
<dbReference type="EMBL" id="ABGD02000024">
    <property type="protein sequence ID" value="EDS10281.1"/>
    <property type="molecule type" value="Genomic_DNA"/>
</dbReference>
<sequence length="40" mass="4792">MYTRIDCRTAKRTFYIAVWCDSQMYTRHTRSMIGKAGMLK</sequence>
<proteinExistence type="predicted"/>
<accession>B0PE92</accession>
<comment type="caution">
    <text evidence="1">The sequence shown here is derived from an EMBL/GenBank/DDBJ whole genome shotgun (WGS) entry which is preliminary data.</text>
</comment>
<reference evidence="1" key="1">
    <citation type="submission" date="2007-11" db="EMBL/GenBank/DDBJ databases">
        <authorList>
            <person name="Fulton L."/>
            <person name="Clifton S."/>
            <person name="Fulton B."/>
            <person name="Xu J."/>
            <person name="Minx P."/>
            <person name="Pepin K.H."/>
            <person name="Johnson M."/>
            <person name="Thiruvilangam P."/>
            <person name="Bhonagiri V."/>
            <person name="Nash W.E."/>
            <person name="Mardis E.R."/>
            <person name="Wilson R.K."/>
        </authorList>
    </citation>
    <scope>NUCLEOTIDE SEQUENCE [LARGE SCALE GENOMIC DNA]</scope>
    <source>
        <strain evidence="1">DSM 17241</strain>
    </source>
</reference>
<dbReference type="AlphaFoldDB" id="B0PE92"/>
<gene>
    <name evidence="1" type="ORF">ANACOL_02881</name>
</gene>
<evidence type="ECO:0000313" key="1">
    <source>
        <dbReference type="EMBL" id="EDS10281.1"/>
    </source>
</evidence>
<reference evidence="1" key="2">
    <citation type="submission" date="2013-09" db="EMBL/GenBank/DDBJ databases">
        <title>Draft genome sequence of Anaerotruncus colihominis(DSM 17241).</title>
        <authorList>
            <person name="Sudarsanam P."/>
            <person name="Ley R."/>
            <person name="Guruge J."/>
            <person name="Turnbaugh P.J."/>
            <person name="Mahowald M."/>
            <person name="Liep D."/>
            <person name="Gordon J."/>
        </authorList>
    </citation>
    <scope>NUCLEOTIDE SEQUENCE</scope>
    <source>
        <strain evidence="1">DSM 17241</strain>
    </source>
</reference>